<keyword evidence="1" id="KW-1133">Transmembrane helix</keyword>
<proteinExistence type="predicted"/>
<dbReference type="EMBL" id="JBHTHU010000005">
    <property type="protein sequence ID" value="MFD0749850.1"/>
    <property type="molecule type" value="Genomic_DNA"/>
</dbReference>
<keyword evidence="1" id="KW-0472">Membrane</keyword>
<feature type="transmembrane region" description="Helical" evidence="1">
    <location>
        <begin position="147"/>
        <end position="167"/>
    </location>
</feature>
<dbReference type="RefSeq" id="WP_377098571.1">
    <property type="nucleotide sequence ID" value="NZ_JBHTHU010000005.1"/>
</dbReference>
<evidence type="ECO:0000313" key="3">
    <source>
        <dbReference type="Proteomes" id="UP001596958"/>
    </source>
</evidence>
<keyword evidence="3" id="KW-1185">Reference proteome</keyword>
<reference evidence="3" key="1">
    <citation type="journal article" date="2019" name="Int. J. Syst. Evol. Microbiol.">
        <title>The Global Catalogue of Microorganisms (GCM) 10K type strain sequencing project: providing services to taxonomists for standard genome sequencing and annotation.</title>
        <authorList>
            <consortium name="The Broad Institute Genomics Platform"/>
            <consortium name="The Broad Institute Genome Sequencing Center for Infectious Disease"/>
            <person name="Wu L."/>
            <person name="Ma J."/>
        </authorList>
    </citation>
    <scope>NUCLEOTIDE SEQUENCE [LARGE SCALE GENOMIC DNA]</scope>
    <source>
        <strain evidence="3">CCUG 63418</strain>
    </source>
</reference>
<protein>
    <recommendedName>
        <fullName evidence="4">Signal transducing protein</fullName>
    </recommendedName>
</protein>
<feature type="transmembrane region" description="Helical" evidence="1">
    <location>
        <begin position="196"/>
        <end position="213"/>
    </location>
</feature>
<accession>A0ABW2YVM3</accession>
<organism evidence="2 3">
    <name type="scientific">Mucilaginibacter calamicampi</name>
    <dbReference type="NCBI Taxonomy" id="1302352"/>
    <lineage>
        <taxon>Bacteria</taxon>
        <taxon>Pseudomonadati</taxon>
        <taxon>Bacteroidota</taxon>
        <taxon>Sphingobacteriia</taxon>
        <taxon>Sphingobacteriales</taxon>
        <taxon>Sphingobacteriaceae</taxon>
        <taxon>Mucilaginibacter</taxon>
    </lineage>
</organism>
<keyword evidence="1" id="KW-0812">Transmembrane</keyword>
<evidence type="ECO:0000256" key="1">
    <source>
        <dbReference type="SAM" id="Phobius"/>
    </source>
</evidence>
<dbReference type="Proteomes" id="UP001596958">
    <property type="component" value="Unassembled WGS sequence"/>
</dbReference>
<evidence type="ECO:0008006" key="4">
    <source>
        <dbReference type="Google" id="ProtNLM"/>
    </source>
</evidence>
<name>A0ABW2YVM3_9SPHI</name>
<comment type="caution">
    <text evidence="2">The sequence shown here is derived from an EMBL/GenBank/DDBJ whole genome shotgun (WGS) entry which is preliminary data.</text>
</comment>
<gene>
    <name evidence="2" type="ORF">ACFQZS_06830</name>
</gene>
<evidence type="ECO:0000313" key="2">
    <source>
        <dbReference type="EMBL" id="MFD0749850.1"/>
    </source>
</evidence>
<sequence>MEKDLISFRTFDDLALAEDVANTLKQNGVQYELKTIAPKIDIATMTGAAKSYVIMAYAADFDRINDLLQQSELEDIEKVGSDYYLFGFTDEELFDVVTKADEWSAFDIVLARKILKDRGHDVSDGKVKQIQNDRIVELRQPEPSPTLWVILGYVFALLGGIIGVFIGRHLYAHKKTLPNGEMVFIYSENTRKHGRNIFYIATVCFVLAFLFRLRDFF</sequence>